<organism evidence="9 10">
    <name type="scientific">Geodermatophilus maliterrae</name>
    <dbReference type="NCBI Taxonomy" id="3162531"/>
    <lineage>
        <taxon>Bacteria</taxon>
        <taxon>Bacillati</taxon>
        <taxon>Actinomycetota</taxon>
        <taxon>Actinomycetes</taxon>
        <taxon>Geodermatophilales</taxon>
        <taxon>Geodermatophilaceae</taxon>
        <taxon>Geodermatophilus</taxon>
    </lineage>
</organism>
<evidence type="ECO:0000256" key="4">
    <source>
        <dbReference type="ARBA" id="ARBA00022927"/>
    </source>
</evidence>
<feature type="compositionally biased region" description="Pro residues" evidence="8">
    <location>
        <begin position="128"/>
        <end position="137"/>
    </location>
</feature>
<keyword evidence="3" id="KW-0812">Transmembrane</keyword>
<reference evidence="9 10" key="1">
    <citation type="submission" date="2024-06" db="EMBL/GenBank/DDBJ databases">
        <title>Draft genome sequence of Geodermatophilus badlandi, a novel member of the Geodermatophilaceae isolated from badland sedimentary rocks in the Red desert, Wyoming, USA.</title>
        <authorList>
            <person name="Ben Tekaya S."/>
            <person name="Nouioui I."/>
            <person name="Flores G.M."/>
            <person name="Shaal M.N."/>
            <person name="Bredoire F."/>
            <person name="Basile F."/>
            <person name="Van Diepen L."/>
            <person name="Ward N.L."/>
        </authorList>
    </citation>
    <scope>NUCLEOTIDE SEQUENCE [LARGE SCALE GENOMIC DNA]</scope>
    <source>
        <strain evidence="9 10">WL48A</strain>
    </source>
</reference>
<evidence type="ECO:0000256" key="1">
    <source>
        <dbReference type="ARBA" id="ARBA00004167"/>
    </source>
</evidence>
<proteinExistence type="predicted"/>
<evidence type="ECO:0000313" key="10">
    <source>
        <dbReference type="Proteomes" id="UP001560045"/>
    </source>
</evidence>
<dbReference type="EMBL" id="JBFNXQ010000022">
    <property type="protein sequence ID" value="MEX5718561.1"/>
    <property type="molecule type" value="Genomic_DNA"/>
</dbReference>
<evidence type="ECO:0000256" key="3">
    <source>
        <dbReference type="ARBA" id="ARBA00022692"/>
    </source>
</evidence>
<gene>
    <name evidence="9" type="ORF">ABQ292_09320</name>
</gene>
<evidence type="ECO:0000256" key="5">
    <source>
        <dbReference type="ARBA" id="ARBA00022989"/>
    </source>
</evidence>
<keyword evidence="7" id="KW-0472">Membrane</keyword>
<evidence type="ECO:0000313" key="9">
    <source>
        <dbReference type="EMBL" id="MEX5718561.1"/>
    </source>
</evidence>
<feature type="region of interest" description="Disordered" evidence="8">
    <location>
        <begin position="113"/>
        <end position="137"/>
    </location>
</feature>
<keyword evidence="4" id="KW-0653">Protein transport</keyword>
<dbReference type="RefSeq" id="WP_369205541.1">
    <property type="nucleotide sequence ID" value="NZ_JBFNXQ010000022.1"/>
</dbReference>
<keyword evidence="5" id="KW-1133">Transmembrane helix</keyword>
<keyword evidence="10" id="KW-1185">Reference proteome</keyword>
<accession>A0ABV3XDR6</accession>
<comment type="caution">
    <text evidence="9">The sequence shown here is derived from an EMBL/GenBank/DDBJ whole genome shotgun (WGS) entry which is preliminary data.</text>
</comment>
<dbReference type="InterPro" id="IPR003369">
    <property type="entry name" value="TatA/B/E"/>
</dbReference>
<protein>
    <submittedName>
        <fullName evidence="9">Twin-arginine translocase TatA/TatE family subunit</fullName>
    </submittedName>
</protein>
<keyword evidence="2" id="KW-0813">Transport</keyword>
<evidence type="ECO:0000256" key="8">
    <source>
        <dbReference type="SAM" id="MobiDB-lite"/>
    </source>
</evidence>
<evidence type="ECO:0000256" key="7">
    <source>
        <dbReference type="ARBA" id="ARBA00023136"/>
    </source>
</evidence>
<evidence type="ECO:0000256" key="2">
    <source>
        <dbReference type="ARBA" id="ARBA00022448"/>
    </source>
</evidence>
<name>A0ABV3XDR6_9ACTN</name>
<dbReference type="Pfam" id="PF02416">
    <property type="entry name" value="TatA_B_E"/>
    <property type="match status" value="1"/>
</dbReference>
<sequence>MFDSIGWGEIVVLALAALFIFGPERLPTLAKDAAAGLKRVRAALTGVRAQVDESLGDELAGLRDLDLRRYHPKTFIREQLLADEDAPPVRRGSATGTPGLVAGAATGATAAGLVKPGRDVARPRDRATPPPFDVDAT</sequence>
<keyword evidence="6" id="KW-0811">Translocation</keyword>
<comment type="subcellular location">
    <subcellularLocation>
        <location evidence="1">Membrane</location>
        <topology evidence="1">Single-pass membrane protein</topology>
    </subcellularLocation>
</comment>
<dbReference type="PRINTS" id="PR01506">
    <property type="entry name" value="TATBPROTEIN"/>
</dbReference>
<dbReference type="Proteomes" id="UP001560045">
    <property type="component" value="Unassembled WGS sequence"/>
</dbReference>
<dbReference type="Gene3D" id="1.20.5.3310">
    <property type="match status" value="1"/>
</dbReference>
<evidence type="ECO:0000256" key="6">
    <source>
        <dbReference type="ARBA" id="ARBA00023010"/>
    </source>
</evidence>
<feature type="compositionally biased region" description="Basic and acidic residues" evidence="8">
    <location>
        <begin position="116"/>
        <end position="127"/>
    </location>
</feature>